<dbReference type="PANTHER" id="PTHR30050:SF10">
    <property type="entry name" value="PHAGE-LIKE ELEMENT PBSX PROTEIN XKDC"/>
    <property type="match status" value="1"/>
</dbReference>
<dbReference type="InterPro" id="IPR027417">
    <property type="entry name" value="P-loop_NTPase"/>
</dbReference>
<sequence length="252" mass="29483">MRTCEIKQAKNYIPCFRGREETFHCEKHGDVQVMHLAGSIEPLECPLCIQEREEQEKREKFEEQRIKQLTAMGIRDKHLNASFANYIPQNEKAAQYLHDLYELAKNPRDTFVLLYGKSGTGKSHLASAAVMLNKGVYTTWEFLDMEIRSTFNSFAAKKTEYELITHYCTLPFLVIDEVEKGKNEDAKMRCLSLICRERHERKRPLWLAGNCNYEWVKTILDSSVIDRLKEKGKSFNFDWESYRPKLREAGAI</sequence>
<reference evidence="1 2" key="1">
    <citation type="submission" date="2020-01" db="EMBL/GenBank/DDBJ databases">
        <title>Complete genome sequence of a human oral phylogroup 1 Treponema sp. strain ATCC 700766, originally isolated from periodontitis dental plaque.</title>
        <authorList>
            <person name="Chan Y."/>
            <person name="Huo Y.-B."/>
            <person name="Yu X.-L."/>
            <person name="Zeng H."/>
            <person name="Leung W.-K."/>
            <person name="Watt R.M."/>
        </authorList>
    </citation>
    <scope>NUCLEOTIDE SEQUENCE [LARGE SCALE GENOMIC DNA]</scope>
    <source>
        <strain evidence="1 2">OMZ 804</strain>
    </source>
</reference>
<organism evidence="1 2">
    <name type="scientific">Treponema vincentii</name>
    <dbReference type="NCBI Taxonomy" id="69710"/>
    <lineage>
        <taxon>Bacteria</taxon>
        <taxon>Pseudomonadati</taxon>
        <taxon>Spirochaetota</taxon>
        <taxon>Spirochaetia</taxon>
        <taxon>Spirochaetales</taxon>
        <taxon>Treponemataceae</taxon>
        <taxon>Treponema</taxon>
    </lineage>
</organism>
<protein>
    <submittedName>
        <fullName evidence="1">ATP-binding protein</fullName>
    </submittedName>
</protein>
<dbReference type="Proteomes" id="UP000464374">
    <property type="component" value="Chromosome"/>
</dbReference>
<proteinExistence type="predicted"/>
<evidence type="ECO:0000313" key="1">
    <source>
        <dbReference type="EMBL" id="QHX44192.1"/>
    </source>
</evidence>
<dbReference type="GO" id="GO:0006260">
    <property type="term" value="P:DNA replication"/>
    <property type="evidence" value="ECO:0007669"/>
    <property type="project" value="TreeGrafter"/>
</dbReference>
<dbReference type="PANTHER" id="PTHR30050">
    <property type="entry name" value="CHROMOSOMAL REPLICATION INITIATOR PROTEIN DNAA"/>
    <property type="match status" value="1"/>
</dbReference>
<gene>
    <name evidence="1" type="ORF">GWP43_12840</name>
</gene>
<name>A0A6P1Y5J9_9SPIR</name>
<keyword evidence="1" id="KW-0067">ATP-binding</keyword>
<dbReference type="RefSeq" id="WP_162664472.1">
    <property type="nucleotide sequence ID" value="NZ_CP048020.1"/>
</dbReference>
<dbReference type="AlphaFoldDB" id="A0A6P1Y5J9"/>
<dbReference type="Gene3D" id="3.40.50.300">
    <property type="entry name" value="P-loop containing nucleotide triphosphate hydrolases"/>
    <property type="match status" value="1"/>
</dbReference>
<dbReference type="GO" id="GO:0005524">
    <property type="term" value="F:ATP binding"/>
    <property type="evidence" value="ECO:0007669"/>
    <property type="project" value="UniProtKB-KW"/>
</dbReference>
<dbReference type="KEGG" id="trz:GWP43_12840"/>
<keyword evidence="1" id="KW-0547">Nucleotide-binding</keyword>
<accession>A0A6P1Y5J9</accession>
<evidence type="ECO:0000313" key="2">
    <source>
        <dbReference type="Proteomes" id="UP000464374"/>
    </source>
</evidence>
<dbReference type="EMBL" id="CP048020">
    <property type="protein sequence ID" value="QHX44192.1"/>
    <property type="molecule type" value="Genomic_DNA"/>
</dbReference>
<dbReference type="SUPFAM" id="SSF52540">
    <property type="entry name" value="P-loop containing nucleoside triphosphate hydrolases"/>
    <property type="match status" value="1"/>
</dbReference>